<proteinExistence type="predicted"/>
<organism evidence="1 2">
    <name type="scientific">[Myrmecia] bisecta</name>
    <dbReference type="NCBI Taxonomy" id="41462"/>
    <lineage>
        <taxon>Eukaryota</taxon>
        <taxon>Viridiplantae</taxon>
        <taxon>Chlorophyta</taxon>
        <taxon>core chlorophytes</taxon>
        <taxon>Trebouxiophyceae</taxon>
        <taxon>Trebouxiales</taxon>
        <taxon>Trebouxiaceae</taxon>
        <taxon>Myrmecia</taxon>
    </lineage>
</organism>
<reference evidence="1 2" key="1">
    <citation type="journal article" date="2024" name="Nat. Commun.">
        <title>Phylogenomics reveals the evolutionary origins of lichenization in chlorophyte algae.</title>
        <authorList>
            <person name="Puginier C."/>
            <person name="Libourel C."/>
            <person name="Otte J."/>
            <person name="Skaloud P."/>
            <person name="Haon M."/>
            <person name="Grisel S."/>
            <person name="Petersen M."/>
            <person name="Berrin J.G."/>
            <person name="Delaux P.M."/>
            <person name="Dal Grande F."/>
            <person name="Keller J."/>
        </authorList>
    </citation>
    <scope>NUCLEOTIDE SEQUENCE [LARGE SCALE GENOMIC DNA]</scope>
    <source>
        <strain evidence="1 2">SAG 2043</strain>
    </source>
</reference>
<gene>
    <name evidence="1" type="ORF">WJX72_011626</name>
</gene>
<dbReference type="EMBL" id="JALJOR010000003">
    <property type="protein sequence ID" value="KAK9820556.1"/>
    <property type="molecule type" value="Genomic_DNA"/>
</dbReference>
<sequence length="108" mass="12103">MDGMAGRLLQLRQLGIQTCSVEAKIAREAQTQTGDGAWIFGTHHKVVKAMKRLPKHRDQNFEAVLFMWEAVESCAKKASEMGHLVFSDMTTTRFVVVEIARTACVHLT</sequence>
<accession>A0AAW1QGN0</accession>
<name>A0AAW1QGN0_9CHLO</name>
<keyword evidence="2" id="KW-1185">Reference proteome</keyword>
<evidence type="ECO:0000313" key="2">
    <source>
        <dbReference type="Proteomes" id="UP001489004"/>
    </source>
</evidence>
<dbReference type="Proteomes" id="UP001489004">
    <property type="component" value="Unassembled WGS sequence"/>
</dbReference>
<protein>
    <submittedName>
        <fullName evidence="1">Uncharacterized protein</fullName>
    </submittedName>
</protein>
<comment type="caution">
    <text evidence="1">The sequence shown here is derived from an EMBL/GenBank/DDBJ whole genome shotgun (WGS) entry which is preliminary data.</text>
</comment>
<evidence type="ECO:0000313" key="1">
    <source>
        <dbReference type="EMBL" id="KAK9820556.1"/>
    </source>
</evidence>
<dbReference type="AlphaFoldDB" id="A0AAW1QGN0"/>